<evidence type="ECO:0000313" key="2">
    <source>
        <dbReference type="Proteomes" id="UP000316759"/>
    </source>
</evidence>
<accession>A0A504YTJ3</accession>
<protein>
    <submittedName>
        <fullName evidence="1">Uncharacterized protein</fullName>
    </submittedName>
</protein>
<proteinExistence type="predicted"/>
<dbReference type="EMBL" id="SUNJ01005553">
    <property type="protein sequence ID" value="TPP63521.1"/>
    <property type="molecule type" value="Genomic_DNA"/>
</dbReference>
<reference evidence="1 2" key="1">
    <citation type="submission" date="2019-04" db="EMBL/GenBank/DDBJ databases">
        <title>Annotation for the trematode Fasciola gigantica.</title>
        <authorList>
            <person name="Choi Y.-J."/>
        </authorList>
    </citation>
    <scope>NUCLEOTIDE SEQUENCE [LARGE SCALE GENOMIC DNA]</scope>
    <source>
        <strain evidence="1">Uganda_cow_1</strain>
    </source>
</reference>
<gene>
    <name evidence="1" type="ORF">FGIG_05101</name>
</gene>
<keyword evidence="2" id="KW-1185">Reference proteome</keyword>
<organism evidence="1 2">
    <name type="scientific">Fasciola gigantica</name>
    <name type="common">Giant liver fluke</name>
    <dbReference type="NCBI Taxonomy" id="46835"/>
    <lineage>
        <taxon>Eukaryota</taxon>
        <taxon>Metazoa</taxon>
        <taxon>Spiralia</taxon>
        <taxon>Lophotrochozoa</taxon>
        <taxon>Platyhelminthes</taxon>
        <taxon>Trematoda</taxon>
        <taxon>Digenea</taxon>
        <taxon>Plagiorchiida</taxon>
        <taxon>Echinostomata</taxon>
        <taxon>Echinostomatoidea</taxon>
        <taxon>Fasciolidae</taxon>
        <taxon>Fasciola</taxon>
    </lineage>
</organism>
<evidence type="ECO:0000313" key="1">
    <source>
        <dbReference type="EMBL" id="TPP63521.1"/>
    </source>
</evidence>
<dbReference type="STRING" id="46835.A0A504YTJ3"/>
<comment type="caution">
    <text evidence="1">The sequence shown here is derived from an EMBL/GenBank/DDBJ whole genome shotgun (WGS) entry which is preliminary data.</text>
</comment>
<sequence length="118" mass="13495">MSRLCTGAPFLPSVWDFDAIPFGAVSDVFKNITHGVVTTVVTEESAAEKLEYERLLRDTYLLPEKGHNVLIVQPRLKNRVRKSREIRFNTEPCEQEARALVDSLENWMTVNVVSVIYE</sequence>
<dbReference type="AlphaFoldDB" id="A0A504YTJ3"/>
<dbReference type="Proteomes" id="UP000316759">
    <property type="component" value="Unassembled WGS sequence"/>
</dbReference>
<name>A0A504YTJ3_FASGI</name>